<dbReference type="EMBL" id="JBHTKL010000006">
    <property type="protein sequence ID" value="MFD1020924.1"/>
    <property type="molecule type" value="Genomic_DNA"/>
</dbReference>
<accession>A0ABW3L4E8</accession>
<organism evidence="2 3">
    <name type="scientific">Thalassobacillus hwangdonensis</name>
    <dbReference type="NCBI Taxonomy" id="546108"/>
    <lineage>
        <taxon>Bacteria</taxon>
        <taxon>Bacillati</taxon>
        <taxon>Bacillota</taxon>
        <taxon>Bacilli</taxon>
        <taxon>Bacillales</taxon>
        <taxon>Bacillaceae</taxon>
        <taxon>Thalassobacillus</taxon>
    </lineage>
</organism>
<evidence type="ECO:0000313" key="3">
    <source>
        <dbReference type="Proteomes" id="UP001596990"/>
    </source>
</evidence>
<dbReference type="Proteomes" id="UP001596990">
    <property type="component" value="Unassembled WGS sequence"/>
</dbReference>
<comment type="caution">
    <text evidence="2">The sequence shown here is derived from an EMBL/GenBank/DDBJ whole genome shotgun (WGS) entry which is preliminary data.</text>
</comment>
<gene>
    <name evidence="2" type="ORF">ACFQ2J_17175</name>
</gene>
<keyword evidence="1" id="KW-0472">Membrane</keyword>
<reference evidence="3" key="1">
    <citation type="journal article" date="2019" name="Int. J. Syst. Evol. Microbiol.">
        <title>The Global Catalogue of Microorganisms (GCM) 10K type strain sequencing project: providing services to taxonomists for standard genome sequencing and annotation.</title>
        <authorList>
            <consortium name="The Broad Institute Genomics Platform"/>
            <consortium name="The Broad Institute Genome Sequencing Center for Infectious Disease"/>
            <person name="Wu L."/>
            <person name="Ma J."/>
        </authorList>
    </citation>
    <scope>NUCLEOTIDE SEQUENCE [LARGE SCALE GENOMIC DNA]</scope>
    <source>
        <strain evidence="3">CCUG 56607</strain>
    </source>
</reference>
<protein>
    <recommendedName>
        <fullName evidence="4">AtpZ/AtpI family protein</fullName>
    </recommendedName>
</protein>
<keyword evidence="1" id="KW-0812">Transmembrane</keyword>
<feature type="transmembrane region" description="Helical" evidence="1">
    <location>
        <begin position="7"/>
        <end position="26"/>
    </location>
</feature>
<sequence>MKYVKVNLLIGTLIGFSIVFLIRGLWTGDFDFSWWIGMLLGGVFAYFLLALVFYLRDKGADRNT</sequence>
<proteinExistence type="predicted"/>
<keyword evidence="3" id="KW-1185">Reference proteome</keyword>
<dbReference type="RefSeq" id="WP_386063459.1">
    <property type="nucleotide sequence ID" value="NZ_JBHTKL010000006.1"/>
</dbReference>
<keyword evidence="1" id="KW-1133">Transmembrane helix</keyword>
<evidence type="ECO:0000256" key="1">
    <source>
        <dbReference type="SAM" id="Phobius"/>
    </source>
</evidence>
<name>A0ABW3L4E8_9BACI</name>
<feature type="transmembrane region" description="Helical" evidence="1">
    <location>
        <begin position="32"/>
        <end position="55"/>
    </location>
</feature>
<evidence type="ECO:0008006" key="4">
    <source>
        <dbReference type="Google" id="ProtNLM"/>
    </source>
</evidence>
<evidence type="ECO:0000313" key="2">
    <source>
        <dbReference type="EMBL" id="MFD1020924.1"/>
    </source>
</evidence>